<evidence type="ECO:0000313" key="2">
    <source>
        <dbReference type="EMBL" id="KAK8868287.1"/>
    </source>
</evidence>
<keyword evidence="3" id="KW-1185">Reference proteome</keyword>
<name>A0ABR2IUJ1_9PEZI</name>
<feature type="compositionally biased region" description="Basic and acidic residues" evidence="1">
    <location>
        <begin position="14"/>
        <end position="26"/>
    </location>
</feature>
<comment type="caution">
    <text evidence="2">The sequence shown here is derived from an EMBL/GenBank/DDBJ whole genome shotgun (WGS) entry which is preliminary data.</text>
</comment>
<dbReference type="Proteomes" id="UP001390339">
    <property type="component" value="Unassembled WGS sequence"/>
</dbReference>
<reference evidence="2 3" key="1">
    <citation type="journal article" date="2024" name="IMA Fungus">
        <title>Apiospora arundinis, a panoply of carbohydrate-active enzymes and secondary metabolites.</title>
        <authorList>
            <person name="Sorensen T."/>
            <person name="Petersen C."/>
            <person name="Muurmann A.T."/>
            <person name="Christiansen J.V."/>
            <person name="Brundto M.L."/>
            <person name="Overgaard C.K."/>
            <person name="Boysen A.T."/>
            <person name="Wollenberg R.D."/>
            <person name="Larsen T.O."/>
            <person name="Sorensen J.L."/>
            <person name="Nielsen K.L."/>
            <person name="Sondergaard T.E."/>
        </authorList>
    </citation>
    <scope>NUCLEOTIDE SEQUENCE [LARGE SCALE GENOMIC DNA]</scope>
    <source>
        <strain evidence="2 3">AAU 773</strain>
    </source>
</reference>
<protein>
    <submittedName>
        <fullName evidence="2">Uncharacterized protein</fullName>
    </submittedName>
</protein>
<sequence>MAKSQNLKIAIKLDFPRSKKTKEAHPHMSSSEPPQSDSVPDSRTRGFYGSIAFPSFQSSGTSGSPHVHHYHFHAGIRGHSGLCINDSSSGVGEGSSGSVNLGMQTETGAPVVVPTFNEQRRQSQDASGMNEPTAVPTEI</sequence>
<gene>
    <name evidence="2" type="ORF">PGQ11_006865</name>
</gene>
<accession>A0ABR2IUJ1</accession>
<evidence type="ECO:0000313" key="3">
    <source>
        <dbReference type="Proteomes" id="UP001390339"/>
    </source>
</evidence>
<evidence type="ECO:0000256" key="1">
    <source>
        <dbReference type="SAM" id="MobiDB-lite"/>
    </source>
</evidence>
<feature type="compositionally biased region" description="Polar residues" evidence="1">
    <location>
        <begin position="28"/>
        <end position="41"/>
    </location>
</feature>
<feature type="region of interest" description="Disordered" evidence="1">
    <location>
        <begin position="1"/>
        <end position="47"/>
    </location>
</feature>
<proteinExistence type="predicted"/>
<feature type="region of interest" description="Disordered" evidence="1">
    <location>
        <begin position="118"/>
        <end position="139"/>
    </location>
</feature>
<dbReference type="EMBL" id="JAPCWZ010000004">
    <property type="protein sequence ID" value="KAK8868287.1"/>
    <property type="molecule type" value="Genomic_DNA"/>
</dbReference>
<organism evidence="2 3">
    <name type="scientific">Apiospora arundinis</name>
    <dbReference type="NCBI Taxonomy" id="335852"/>
    <lineage>
        <taxon>Eukaryota</taxon>
        <taxon>Fungi</taxon>
        <taxon>Dikarya</taxon>
        <taxon>Ascomycota</taxon>
        <taxon>Pezizomycotina</taxon>
        <taxon>Sordariomycetes</taxon>
        <taxon>Xylariomycetidae</taxon>
        <taxon>Amphisphaeriales</taxon>
        <taxon>Apiosporaceae</taxon>
        <taxon>Apiospora</taxon>
    </lineage>
</organism>